<dbReference type="Proteomes" id="UP000278164">
    <property type="component" value="Unassembled WGS sequence"/>
</dbReference>
<dbReference type="GO" id="GO:0016817">
    <property type="term" value="F:hydrolase activity, acting on acid anhydrides"/>
    <property type="evidence" value="ECO:0007669"/>
    <property type="project" value="InterPro"/>
</dbReference>
<dbReference type="InterPro" id="IPR025048">
    <property type="entry name" value="DUF3987"/>
</dbReference>
<evidence type="ECO:0000313" key="3">
    <source>
        <dbReference type="Proteomes" id="UP000278164"/>
    </source>
</evidence>
<dbReference type="RefSeq" id="WP_121735598.1">
    <property type="nucleotide sequence ID" value="NZ_QXXG01000009.1"/>
</dbReference>
<dbReference type="EMBL" id="RAYI01000011">
    <property type="protein sequence ID" value="RLT73974.1"/>
    <property type="molecule type" value="Genomic_DNA"/>
</dbReference>
<dbReference type="Pfam" id="PF08707">
    <property type="entry name" value="PriCT_2"/>
    <property type="match status" value="1"/>
</dbReference>
<dbReference type="InterPro" id="IPR014819">
    <property type="entry name" value="PriCT_2"/>
</dbReference>
<protein>
    <submittedName>
        <fullName evidence="2">DUF3987 domain-containing protein</fullName>
    </submittedName>
</protein>
<proteinExistence type="predicted"/>
<sequence length="627" mass="70713">MNPLSDLERLVAAIERQGANIAPTYQEYMPIAFAIANDCGEAGRSLFHRICRMSEKYVPDEADKLFDHALKGGNGRNGLGSVFHWAKIAGVRPDKQLTDIVRGYTAGYDRKNDKKAGNLSNLSNLSGDNSFTHERAHEAYVIKNSETLPPCFPDRPWPAFLERLLDCGNSPAQRDILLLGAITVLGATLNKRLRILYGRKFQYPCLQTFIVAPPASGKGALTWVRRLAEPFHDELMADYRERYDRFRTEKTQWDALGKRRSEVPEPKQPPLRMFLIAGNNSGTGILENLIEAEGIGLICETEADTVSAAIDTDHGHWSDTLRKCHDHERLSFNRRTNKEYRECAASYLSVLLSGTPAQVKPLIPSAENGLFSRQLFYFMPSINEWTSQFHADGVDYDQRFIEWGRQWKQVADRIAKEVNLIQLRLSKEQEQRFDRHFAQIFSHAGCLGGGSMRSTVARIAINTCRILSVVALMRAVEKLLPPRQAALHSQFPIFNSPGLSPSDEIPEENVRDGIVPKLDLQVTDEDFESVMSLVEPLYRHSCHILGYLPSVELAPQQAAPLDSLLKALPLKFCRKQAAQEAEKNGIPQNTLDTHLRRMVEKGILVKNGRGEYSFASRVRTCVREKDR</sequence>
<dbReference type="Pfam" id="PF13148">
    <property type="entry name" value="DUF3987"/>
    <property type="match status" value="1"/>
</dbReference>
<gene>
    <name evidence="2" type="ORF">D7V78_06990</name>
</gene>
<evidence type="ECO:0000259" key="1">
    <source>
        <dbReference type="Pfam" id="PF08707"/>
    </source>
</evidence>
<evidence type="ECO:0000313" key="2">
    <source>
        <dbReference type="EMBL" id="RLT73974.1"/>
    </source>
</evidence>
<accession>A0A3L7ZPZ9</accession>
<feature type="domain" description="Primase C-terminal 2" evidence="1">
    <location>
        <begin position="13"/>
        <end position="86"/>
    </location>
</feature>
<dbReference type="AlphaFoldDB" id="A0A3L7ZPZ9"/>
<reference evidence="2 3" key="1">
    <citation type="submission" date="2018-09" db="EMBL/GenBank/DDBJ databases">
        <title>Murine metabolic-syndrome-specific gut microbial biobank.</title>
        <authorList>
            <person name="Liu C."/>
        </authorList>
    </citation>
    <scope>NUCLEOTIDE SEQUENCE [LARGE SCALE GENOMIC DNA]</scope>
    <source>
        <strain evidence="2 3">8-P5</strain>
    </source>
</reference>
<name>A0A3L7ZPZ9_PARDI</name>
<organism evidence="2 3">
    <name type="scientific">Parabacteroides distasonis</name>
    <dbReference type="NCBI Taxonomy" id="823"/>
    <lineage>
        <taxon>Bacteria</taxon>
        <taxon>Pseudomonadati</taxon>
        <taxon>Bacteroidota</taxon>
        <taxon>Bacteroidia</taxon>
        <taxon>Bacteroidales</taxon>
        <taxon>Tannerellaceae</taxon>
        <taxon>Parabacteroides</taxon>
    </lineage>
</organism>
<comment type="caution">
    <text evidence="2">The sequence shown here is derived from an EMBL/GenBank/DDBJ whole genome shotgun (WGS) entry which is preliminary data.</text>
</comment>
<dbReference type="OrthoDB" id="1522635at2"/>